<organism evidence="5 6">
    <name type="scientific">Prunus dulcis</name>
    <name type="common">Almond</name>
    <name type="synonym">Amygdalus dulcis</name>
    <dbReference type="NCBI Taxonomy" id="3755"/>
    <lineage>
        <taxon>Eukaryota</taxon>
        <taxon>Viridiplantae</taxon>
        <taxon>Streptophyta</taxon>
        <taxon>Embryophyta</taxon>
        <taxon>Tracheophyta</taxon>
        <taxon>Spermatophyta</taxon>
        <taxon>Magnoliopsida</taxon>
        <taxon>eudicotyledons</taxon>
        <taxon>Gunneridae</taxon>
        <taxon>Pentapetalae</taxon>
        <taxon>rosids</taxon>
        <taxon>fabids</taxon>
        <taxon>Rosales</taxon>
        <taxon>Rosaceae</taxon>
        <taxon>Amygdaloideae</taxon>
        <taxon>Amygdaleae</taxon>
        <taxon>Prunus</taxon>
    </lineage>
</organism>
<evidence type="ECO:0000256" key="1">
    <source>
        <dbReference type="ARBA" id="ARBA00022670"/>
    </source>
</evidence>
<evidence type="ECO:0000259" key="3">
    <source>
        <dbReference type="PROSITE" id="PS50158"/>
    </source>
</evidence>
<dbReference type="PANTHER" id="PTHR42648:SF18">
    <property type="entry name" value="RETROTRANSPOSON, UNCLASSIFIED-LIKE PROTEIN"/>
    <property type="match status" value="1"/>
</dbReference>
<dbReference type="GO" id="GO:0015074">
    <property type="term" value="P:DNA integration"/>
    <property type="evidence" value="ECO:0007669"/>
    <property type="project" value="InterPro"/>
</dbReference>
<evidence type="ECO:0000313" key="5">
    <source>
        <dbReference type="EMBL" id="KAI5348918.1"/>
    </source>
</evidence>
<name>A0AAD4WSS7_PRUDU</name>
<dbReference type="AlphaFoldDB" id="A0AAD4WSS7"/>
<dbReference type="InterPro" id="IPR036397">
    <property type="entry name" value="RNaseH_sf"/>
</dbReference>
<dbReference type="PROSITE" id="PS50994">
    <property type="entry name" value="INTEGRASE"/>
    <property type="match status" value="1"/>
</dbReference>
<evidence type="ECO:0000259" key="4">
    <source>
        <dbReference type="PROSITE" id="PS50994"/>
    </source>
</evidence>
<dbReference type="PANTHER" id="PTHR42648">
    <property type="entry name" value="TRANSPOSASE, PUTATIVE-RELATED"/>
    <property type="match status" value="1"/>
</dbReference>
<keyword evidence="2" id="KW-0863">Zinc-finger</keyword>
<dbReference type="InterPro" id="IPR012337">
    <property type="entry name" value="RNaseH-like_sf"/>
</dbReference>
<dbReference type="PROSITE" id="PS50158">
    <property type="entry name" value="ZF_CCHC"/>
    <property type="match status" value="1"/>
</dbReference>
<sequence>MESITSTITSHIASSSICKSSPPIETKDIETIEVQEVIAALRGFAQQLDRHAESTTERAFSRKPKCHGCNQFGHFIKDCDQANKAGKLANFANQVTEPATMFYACHSATIGRNMYIWYVDSSCSNHMTSHESLLINVDKNVKCRVKMGTRDLVQSIGKGTLVIEMKGVTRYIKEVMIVPGLDENLLSVGQMVEHGNRCFPLSLEYVNPLMANRATVEESSWVWHRRYGHLNCISLMLMQEKEMVQGLPRLQGTGQHKSQVFNIFKRFKSMVELQSGYQIKKLRSNRGGEYTSLEFSKFCEDMGLERELTVAYCSQQNGVVERKNRNVIEMARTMMFEKKIPLKFWAEAVNTAVYL</sequence>
<feature type="domain" description="CCHC-type" evidence="3">
    <location>
        <begin position="65"/>
        <end position="81"/>
    </location>
</feature>
<dbReference type="InterPro" id="IPR025724">
    <property type="entry name" value="GAG-pre-integrase_dom"/>
</dbReference>
<dbReference type="GO" id="GO:0008233">
    <property type="term" value="F:peptidase activity"/>
    <property type="evidence" value="ECO:0007669"/>
    <property type="project" value="UniProtKB-KW"/>
</dbReference>
<dbReference type="EMBL" id="JAJFAZ020000001">
    <property type="protein sequence ID" value="KAI5348918.1"/>
    <property type="molecule type" value="Genomic_DNA"/>
</dbReference>
<dbReference type="GO" id="GO:0008270">
    <property type="term" value="F:zinc ion binding"/>
    <property type="evidence" value="ECO:0007669"/>
    <property type="project" value="UniProtKB-KW"/>
</dbReference>
<dbReference type="InterPro" id="IPR039537">
    <property type="entry name" value="Retrotran_Ty1/copia-like"/>
</dbReference>
<dbReference type="GO" id="GO:0003676">
    <property type="term" value="F:nucleic acid binding"/>
    <property type="evidence" value="ECO:0007669"/>
    <property type="project" value="InterPro"/>
</dbReference>
<dbReference type="InterPro" id="IPR054722">
    <property type="entry name" value="PolX-like_BBD"/>
</dbReference>
<dbReference type="SUPFAM" id="SSF53098">
    <property type="entry name" value="Ribonuclease H-like"/>
    <property type="match status" value="1"/>
</dbReference>
<dbReference type="GO" id="GO:0006508">
    <property type="term" value="P:proteolysis"/>
    <property type="evidence" value="ECO:0007669"/>
    <property type="project" value="UniProtKB-KW"/>
</dbReference>
<dbReference type="Proteomes" id="UP001054821">
    <property type="component" value="Chromosome 1"/>
</dbReference>
<gene>
    <name evidence="5" type="ORF">L3X38_001805</name>
</gene>
<dbReference type="Pfam" id="PF13976">
    <property type="entry name" value="gag_pre-integrs"/>
    <property type="match status" value="1"/>
</dbReference>
<keyword evidence="1" id="KW-0645">Protease</keyword>
<dbReference type="InterPro" id="IPR001878">
    <property type="entry name" value="Znf_CCHC"/>
</dbReference>
<evidence type="ECO:0000313" key="6">
    <source>
        <dbReference type="Proteomes" id="UP001054821"/>
    </source>
</evidence>
<dbReference type="Pfam" id="PF22936">
    <property type="entry name" value="Pol_BBD"/>
    <property type="match status" value="1"/>
</dbReference>
<keyword evidence="2" id="KW-0862">Zinc</keyword>
<protein>
    <submittedName>
        <fullName evidence="5">Uncharacterized protein</fullName>
    </submittedName>
</protein>
<keyword evidence="2" id="KW-0479">Metal-binding</keyword>
<comment type="caution">
    <text evidence="5">The sequence shown here is derived from an EMBL/GenBank/DDBJ whole genome shotgun (WGS) entry which is preliminary data.</text>
</comment>
<keyword evidence="6" id="KW-1185">Reference proteome</keyword>
<keyword evidence="1" id="KW-0378">Hydrolase</keyword>
<proteinExistence type="predicted"/>
<feature type="domain" description="Integrase catalytic" evidence="4">
    <location>
        <begin position="280"/>
        <end position="355"/>
    </location>
</feature>
<dbReference type="Gene3D" id="3.30.420.10">
    <property type="entry name" value="Ribonuclease H-like superfamily/Ribonuclease H"/>
    <property type="match status" value="1"/>
</dbReference>
<accession>A0AAD4WSS7</accession>
<dbReference type="InterPro" id="IPR036875">
    <property type="entry name" value="Znf_CCHC_sf"/>
</dbReference>
<evidence type="ECO:0000256" key="2">
    <source>
        <dbReference type="PROSITE-ProRule" id="PRU00047"/>
    </source>
</evidence>
<dbReference type="InterPro" id="IPR001584">
    <property type="entry name" value="Integrase_cat-core"/>
</dbReference>
<reference evidence="5 6" key="1">
    <citation type="journal article" date="2022" name="G3 (Bethesda)">
        <title>Whole-genome sequence and methylome profiling of the almond [Prunus dulcis (Mill.) D.A. Webb] cultivar 'Nonpareil'.</title>
        <authorList>
            <person name="D'Amico-Willman K.M."/>
            <person name="Ouma W.Z."/>
            <person name="Meulia T."/>
            <person name="Sideli G.M."/>
            <person name="Gradziel T.M."/>
            <person name="Fresnedo-Ramirez J."/>
        </authorList>
    </citation>
    <scope>NUCLEOTIDE SEQUENCE [LARGE SCALE GENOMIC DNA]</scope>
    <source>
        <strain evidence="5">Clone GOH B32 T37-40</strain>
    </source>
</reference>
<dbReference type="SUPFAM" id="SSF57756">
    <property type="entry name" value="Retrovirus zinc finger-like domains"/>
    <property type="match status" value="1"/>
</dbReference>